<keyword evidence="2" id="KW-0067">ATP-binding</keyword>
<dbReference type="KEGG" id="afs:AFR_14700"/>
<dbReference type="OrthoDB" id="3514764at2"/>
<dbReference type="RefSeq" id="WP_023361281.1">
    <property type="nucleotide sequence ID" value="NC_022657.1"/>
</dbReference>
<proteinExistence type="predicted"/>
<reference evidence="4 5" key="1">
    <citation type="journal article" date="2014" name="J. Biotechnol.">
        <title>Complete genome sequence of the actinobacterium Actinoplanes friuliensis HAG 010964, producer of the lipopeptide antibiotic friulimycin.</title>
        <authorList>
            <person name="Ruckert C."/>
            <person name="Szczepanowski R."/>
            <person name="Albersmeier A."/>
            <person name="Goesmann A."/>
            <person name="Fischer N."/>
            <person name="Steinkamper A."/>
            <person name="Puhler A."/>
            <person name="Biener R."/>
            <person name="Schwartz D."/>
            <person name="Kalinowski J."/>
        </authorList>
    </citation>
    <scope>NUCLEOTIDE SEQUENCE [LARGE SCALE GENOMIC DNA]</scope>
    <source>
        <strain evidence="4 5">DSM 7358</strain>
    </source>
</reference>
<dbReference type="SUPFAM" id="SSF46894">
    <property type="entry name" value="C-terminal effector domain of the bipartite response regulators"/>
    <property type="match status" value="1"/>
</dbReference>
<evidence type="ECO:0000256" key="1">
    <source>
        <dbReference type="ARBA" id="ARBA00022741"/>
    </source>
</evidence>
<dbReference type="GO" id="GO:0005524">
    <property type="term" value="F:ATP binding"/>
    <property type="evidence" value="ECO:0007669"/>
    <property type="project" value="UniProtKB-KW"/>
</dbReference>
<dbReference type="PRINTS" id="PR00038">
    <property type="entry name" value="HTHLUXR"/>
</dbReference>
<dbReference type="PATRIC" id="fig|1246995.3.peg.2985"/>
<dbReference type="STRING" id="1246995.AFR_14700"/>
<evidence type="ECO:0000313" key="5">
    <source>
        <dbReference type="Proteomes" id="UP000017746"/>
    </source>
</evidence>
<evidence type="ECO:0000256" key="2">
    <source>
        <dbReference type="ARBA" id="ARBA00022840"/>
    </source>
</evidence>
<protein>
    <submittedName>
        <fullName evidence="4">LuxR family transcriptional regulator</fullName>
    </submittedName>
</protein>
<feature type="domain" description="HTH luxR-type" evidence="3">
    <location>
        <begin position="821"/>
        <end position="886"/>
    </location>
</feature>
<dbReference type="PANTHER" id="PTHR16305">
    <property type="entry name" value="TESTICULAR SOLUBLE ADENYLYL CYCLASE"/>
    <property type="match status" value="1"/>
</dbReference>
<sequence length="889" mass="94924">MITTSDLLVGRTGEIRRLDELTGAAAAGRGGTLVLRGEAGIGKSALLARAAQAATAFRVVRASGSEFEQELPYAGLHQLCVPMLEHLAELPHRHRDALRAAFGLAVGTSDPYQVGMAALGLLTVAARDRPLLCVVDDAQWLDSASSRVVLFLARRLAADPIVMLFGVRPGSGSDDLGELPTLPVGALDDEDARILLRTRSPFPLDDQVRDRLVAEAQGSPLALLELPRAGGFVLPGASSVPSRIEHGYRARLTGLSPRARLLLTVASADPTGDPGLLWTAARHLGLDLTVAGAEAAGTGLADFGPRIRFCHPLARSAVYRAASDSERRTAHDALARATDPDAAPDRQAWHRAQACAGPDDTIADELERGASRARARGGVAAAAAFLERSVALSLDPERRIDRTLAAAQATFEAGRADNAVELLATLDPATLDDHRRARADLLRGRAAFTRHDVDAGPMLMARAAQQLSTVDPARARECFVEALEMSLVVGRGRGVIRRIVAAARSSAPASSSPDLLDALIELVTTGYPAAAPLLRHALHGDTEPLWVRRPALATMIAVELWEPETHNTIAAWLVKQGRESGSPQQLQLGLAQKATEGIMTGDIARAIAATAGEAAIADAAGLAPLVYHRLHLAAHRGRRDDFLELTAPPSAGQVTNLHATAAMLHNGLADYPAALRAARRAIEHNDIFLTGQALPELIEAAVRCGDHTAARQALASLTERTEAAGTTTGRGIAACARGLVTGVEDHFRESVELLAEGRLLPYLGRAHLLYGEWLRRAGRRRDCRPHLHTAHELLTRAGNEGFARRAADELRATGERVTSRSEQPYERLTMQEVAVARLVAAGATSHEVASQLFISKRTVDAHLRSIFRKLGLTSRRQLRDHPDLRAAQG</sequence>
<dbReference type="PANTHER" id="PTHR16305:SF35">
    <property type="entry name" value="TRANSCRIPTIONAL ACTIVATOR DOMAIN"/>
    <property type="match status" value="1"/>
</dbReference>
<evidence type="ECO:0000259" key="3">
    <source>
        <dbReference type="PROSITE" id="PS50043"/>
    </source>
</evidence>
<dbReference type="GO" id="GO:0004016">
    <property type="term" value="F:adenylate cyclase activity"/>
    <property type="evidence" value="ECO:0007669"/>
    <property type="project" value="TreeGrafter"/>
</dbReference>
<dbReference type="AlphaFoldDB" id="U5VWQ2"/>
<dbReference type="HOGENOM" id="CLU_006850_4_1_11"/>
<dbReference type="PROSITE" id="PS50043">
    <property type="entry name" value="HTH_LUXR_2"/>
    <property type="match status" value="1"/>
</dbReference>
<keyword evidence="5" id="KW-1185">Reference proteome</keyword>
<dbReference type="Pfam" id="PF13191">
    <property type="entry name" value="AAA_16"/>
    <property type="match status" value="1"/>
</dbReference>
<evidence type="ECO:0000313" key="4">
    <source>
        <dbReference type="EMBL" id="AGZ41222.1"/>
    </source>
</evidence>
<dbReference type="eggNOG" id="COG2197">
    <property type="taxonomic scope" value="Bacteria"/>
</dbReference>
<dbReference type="InterPro" id="IPR000792">
    <property type="entry name" value="Tscrpt_reg_LuxR_C"/>
</dbReference>
<keyword evidence="1" id="KW-0547">Nucleotide-binding</keyword>
<dbReference type="Gene3D" id="1.10.10.10">
    <property type="entry name" value="Winged helix-like DNA-binding domain superfamily/Winged helix DNA-binding domain"/>
    <property type="match status" value="1"/>
</dbReference>
<dbReference type="PROSITE" id="PS00622">
    <property type="entry name" value="HTH_LUXR_1"/>
    <property type="match status" value="1"/>
</dbReference>
<dbReference type="CDD" id="cd06170">
    <property type="entry name" value="LuxR_C_like"/>
    <property type="match status" value="1"/>
</dbReference>
<dbReference type="InterPro" id="IPR041664">
    <property type="entry name" value="AAA_16"/>
</dbReference>
<organism evidence="4 5">
    <name type="scientific">Actinoplanes friuliensis DSM 7358</name>
    <dbReference type="NCBI Taxonomy" id="1246995"/>
    <lineage>
        <taxon>Bacteria</taxon>
        <taxon>Bacillati</taxon>
        <taxon>Actinomycetota</taxon>
        <taxon>Actinomycetes</taxon>
        <taxon>Micromonosporales</taxon>
        <taxon>Micromonosporaceae</taxon>
        <taxon>Actinoplanes</taxon>
    </lineage>
</organism>
<dbReference type="InterPro" id="IPR036388">
    <property type="entry name" value="WH-like_DNA-bd_sf"/>
</dbReference>
<dbReference type="SUPFAM" id="SSF52540">
    <property type="entry name" value="P-loop containing nucleoside triphosphate hydrolases"/>
    <property type="match status" value="1"/>
</dbReference>
<dbReference type="InterPro" id="IPR016032">
    <property type="entry name" value="Sig_transdc_resp-reg_C-effctor"/>
</dbReference>
<gene>
    <name evidence="4" type="ORF">AFR_14700</name>
</gene>
<dbReference type="GO" id="GO:0006355">
    <property type="term" value="P:regulation of DNA-templated transcription"/>
    <property type="evidence" value="ECO:0007669"/>
    <property type="project" value="InterPro"/>
</dbReference>
<name>U5VWQ2_9ACTN</name>
<dbReference type="GO" id="GO:0003677">
    <property type="term" value="F:DNA binding"/>
    <property type="evidence" value="ECO:0007669"/>
    <property type="project" value="InterPro"/>
</dbReference>
<dbReference type="Pfam" id="PF00196">
    <property type="entry name" value="GerE"/>
    <property type="match status" value="1"/>
</dbReference>
<dbReference type="GO" id="GO:0005737">
    <property type="term" value="C:cytoplasm"/>
    <property type="evidence" value="ECO:0007669"/>
    <property type="project" value="TreeGrafter"/>
</dbReference>
<dbReference type="InterPro" id="IPR027417">
    <property type="entry name" value="P-loop_NTPase"/>
</dbReference>
<dbReference type="EMBL" id="CP006272">
    <property type="protein sequence ID" value="AGZ41222.1"/>
    <property type="molecule type" value="Genomic_DNA"/>
</dbReference>
<accession>U5VWQ2</accession>
<dbReference type="Proteomes" id="UP000017746">
    <property type="component" value="Chromosome"/>
</dbReference>
<dbReference type="SMART" id="SM00421">
    <property type="entry name" value="HTH_LUXR"/>
    <property type="match status" value="1"/>
</dbReference>